<reference evidence="1 2" key="1">
    <citation type="submission" date="2014-04" db="EMBL/GenBank/DDBJ databases">
        <title>Genome assembly of Hyalangium minutum DSM 14724.</title>
        <authorList>
            <person name="Sharma G."/>
            <person name="Subramanian S."/>
        </authorList>
    </citation>
    <scope>NUCLEOTIDE SEQUENCE [LARGE SCALE GENOMIC DNA]</scope>
    <source>
        <strain evidence="1 2">DSM 14724</strain>
    </source>
</reference>
<gene>
    <name evidence="1" type="ORF">DB31_8811</name>
</gene>
<dbReference type="STRING" id="394096.DB31_8811"/>
<evidence type="ECO:0000313" key="2">
    <source>
        <dbReference type="Proteomes" id="UP000028725"/>
    </source>
</evidence>
<dbReference type="EMBL" id="JMCB01000008">
    <property type="protein sequence ID" value="KFE67458.1"/>
    <property type="molecule type" value="Genomic_DNA"/>
</dbReference>
<organism evidence="1 2">
    <name type="scientific">Hyalangium minutum</name>
    <dbReference type="NCBI Taxonomy" id="394096"/>
    <lineage>
        <taxon>Bacteria</taxon>
        <taxon>Pseudomonadati</taxon>
        <taxon>Myxococcota</taxon>
        <taxon>Myxococcia</taxon>
        <taxon>Myxococcales</taxon>
        <taxon>Cystobacterineae</taxon>
        <taxon>Archangiaceae</taxon>
        <taxon>Hyalangium</taxon>
    </lineage>
</organism>
<comment type="caution">
    <text evidence="1">The sequence shown here is derived from an EMBL/GenBank/DDBJ whole genome shotgun (WGS) entry which is preliminary data.</text>
</comment>
<keyword evidence="2" id="KW-1185">Reference proteome</keyword>
<dbReference type="RefSeq" id="WP_044191405.1">
    <property type="nucleotide sequence ID" value="NZ_JMCB01000008.1"/>
</dbReference>
<sequence>MPLLFFLLLLGTGCAAPGRDQEWHRNVDAEVVTWLERNRNATAEQFMKELHEIYNRPDMLKRFPHGFGPAK</sequence>
<evidence type="ECO:0000313" key="1">
    <source>
        <dbReference type="EMBL" id="KFE67458.1"/>
    </source>
</evidence>
<proteinExistence type="predicted"/>
<accession>A0A085WIE5</accession>
<protein>
    <submittedName>
        <fullName evidence="1">Uncharacterized protein</fullName>
    </submittedName>
</protein>
<dbReference type="AlphaFoldDB" id="A0A085WIE5"/>
<dbReference type="Proteomes" id="UP000028725">
    <property type="component" value="Unassembled WGS sequence"/>
</dbReference>
<name>A0A085WIE5_9BACT</name>